<reference evidence="1 2" key="1">
    <citation type="submission" date="2018-01" db="EMBL/GenBank/DDBJ databases">
        <title>Draft genome sequence of Paucibacter aquatile CR182 isolated from freshwater of the Nakdong River.</title>
        <authorList>
            <person name="Choi A."/>
            <person name="Chung E.J."/>
        </authorList>
    </citation>
    <scope>NUCLEOTIDE SEQUENCE [LARGE SCALE GENOMIC DNA]</scope>
    <source>
        <strain evidence="1 2">CR182</strain>
    </source>
</reference>
<dbReference type="AlphaFoldDB" id="A0A2N8KZP1"/>
<organism evidence="1 2">
    <name type="scientific">Kinneretia aquatilis</name>
    <dbReference type="NCBI Taxonomy" id="2070761"/>
    <lineage>
        <taxon>Bacteria</taxon>
        <taxon>Pseudomonadati</taxon>
        <taxon>Pseudomonadota</taxon>
        <taxon>Betaproteobacteria</taxon>
        <taxon>Burkholderiales</taxon>
        <taxon>Sphaerotilaceae</taxon>
        <taxon>Roseateles</taxon>
    </lineage>
</organism>
<evidence type="ECO:0000313" key="2">
    <source>
        <dbReference type="Proteomes" id="UP000235916"/>
    </source>
</evidence>
<dbReference type="EMBL" id="POSP01000003">
    <property type="protein sequence ID" value="PND38927.1"/>
    <property type="molecule type" value="Genomic_DNA"/>
</dbReference>
<proteinExistence type="predicted"/>
<protein>
    <submittedName>
        <fullName evidence="1">Uncharacterized protein</fullName>
    </submittedName>
</protein>
<accession>A0A2N8KZP1</accession>
<keyword evidence="2" id="KW-1185">Reference proteome</keyword>
<gene>
    <name evidence="1" type="ORF">C1O66_16270</name>
</gene>
<comment type="caution">
    <text evidence="1">The sequence shown here is derived from an EMBL/GenBank/DDBJ whole genome shotgun (WGS) entry which is preliminary data.</text>
</comment>
<dbReference type="Proteomes" id="UP000235916">
    <property type="component" value="Unassembled WGS sequence"/>
</dbReference>
<evidence type="ECO:0000313" key="1">
    <source>
        <dbReference type="EMBL" id="PND38927.1"/>
    </source>
</evidence>
<sequence length="122" mass="12787">MASYAADSCALQAAQQLSQGQFNELAAMFAEPKDKVSLARALEDLARPLGSVQEVIPQPRQTAGLSTRQSVAPTALQTSAPFEASWALAITQGGARYELQASSQPGSSCTLLALHVSRLVGE</sequence>
<name>A0A2N8KZP1_9BURK</name>